<evidence type="ECO:0000313" key="5">
    <source>
        <dbReference type="EMBL" id="KMT66761.1"/>
    </source>
</evidence>
<evidence type="ECO:0000256" key="1">
    <source>
        <dbReference type="ARBA" id="ARBA00023015"/>
    </source>
</evidence>
<proteinExistence type="predicted"/>
<dbReference type="SUPFAM" id="SSF47413">
    <property type="entry name" value="lambda repressor-like DNA-binding domains"/>
    <property type="match status" value="1"/>
</dbReference>
<dbReference type="STRING" id="1513271.XM47_01145"/>
<dbReference type="OrthoDB" id="9800901at2"/>
<keyword evidence="2" id="KW-0238">DNA-binding</keyword>
<dbReference type="InterPro" id="IPR001387">
    <property type="entry name" value="Cro/C1-type_HTH"/>
</dbReference>
<reference evidence="5 6" key="1">
    <citation type="submission" date="2015-04" db="EMBL/GenBank/DDBJ databases">
        <title>Draft Genome Sequence of the Novel Agar-Digesting Marine Bacterium Q1.</title>
        <authorList>
            <person name="Li Y."/>
            <person name="Li D."/>
            <person name="Chen G."/>
            <person name="Du Z."/>
        </authorList>
    </citation>
    <scope>NUCLEOTIDE SEQUENCE [LARGE SCALE GENOMIC DNA]</scope>
    <source>
        <strain evidence="5 6">Q1</strain>
    </source>
</reference>
<dbReference type="InterPro" id="IPR050807">
    <property type="entry name" value="TransReg_Diox_bact_type"/>
</dbReference>
<keyword evidence="6" id="KW-1185">Reference proteome</keyword>
<evidence type="ECO:0000256" key="3">
    <source>
        <dbReference type="ARBA" id="ARBA00023163"/>
    </source>
</evidence>
<protein>
    <submittedName>
        <fullName evidence="5">XRE family transcriptional regulator</fullName>
    </submittedName>
</protein>
<comment type="caution">
    <text evidence="5">The sequence shown here is derived from an EMBL/GenBank/DDBJ whole genome shotgun (WGS) entry which is preliminary data.</text>
</comment>
<dbReference type="GO" id="GO:0005829">
    <property type="term" value="C:cytosol"/>
    <property type="evidence" value="ECO:0007669"/>
    <property type="project" value="TreeGrafter"/>
</dbReference>
<dbReference type="Pfam" id="PF01381">
    <property type="entry name" value="HTH_3"/>
    <property type="match status" value="1"/>
</dbReference>
<dbReference type="EMBL" id="LAZL01000002">
    <property type="protein sequence ID" value="KMT66761.1"/>
    <property type="molecule type" value="Genomic_DNA"/>
</dbReference>
<dbReference type="SMART" id="SM00530">
    <property type="entry name" value="HTH_XRE"/>
    <property type="match status" value="1"/>
</dbReference>
<evidence type="ECO:0000256" key="2">
    <source>
        <dbReference type="ARBA" id="ARBA00023125"/>
    </source>
</evidence>
<dbReference type="GO" id="GO:0003677">
    <property type="term" value="F:DNA binding"/>
    <property type="evidence" value="ECO:0007669"/>
    <property type="project" value="UniProtKB-KW"/>
</dbReference>
<organism evidence="5 6">
    <name type="scientific">Catenovulum maritimum</name>
    <dbReference type="NCBI Taxonomy" id="1513271"/>
    <lineage>
        <taxon>Bacteria</taxon>
        <taxon>Pseudomonadati</taxon>
        <taxon>Pseudomonadota</taxon>
        <taxon>Gammaproteobacteria</taxon>
        <taxon>Alteromonadales</taxon>
        <taxon>Alteromonadaceae</taxon>
        <taxon>Catenovulum</taxon>
    </lineage>
</organism>
<sequence length="68" mass="7758">MKDLAQRLGANIREKRKEIGLAQDKLAEFADMDRSYIGRIERGQMNITKEKLYALAKVLGCHAKELLP</sequence>
<dbReference type="CDD" id="cd00093">
    <property type="entry name" value="HTH_XRE"/>
    <property type="match status" value="1"/>
</dbReference>
<dbReference type="InterPro" id="IPR010982">
    <property type="entry name" value="Lambda_DNA-bd_dom_sf"/>
</dbReference>
<evidence type="ECO:0000259" key="4">
    <source>
        <dbReference type="PROSITE" id="PS50943"/>
    </source>
</evidence>
<dbReference type="PROSITE" id="PS50943">
    <property type="entry name" value="HTH_CROC1"/>
    <property type="match status" value="1"/>
</dbReference>
<name>A0A0J8JPY9_9ALTE</name>
<dbReference type="PANTHER" id="PTHR46797:SF23">
    <property type="entry name" value="HTH-TYPE TRANSCRIPTIONAL REGULATOR SUTR"/>
    <property type="match status" value="1"/>
</dbReference>
<accession>A0A0J8JPY9</accession>
<keyword evidence="1" id="KW-0805">Transcription regulation</keyword>
<feature type="domain" description="HTH cro/C1-type" evidence="4">
    <location>
        <begin position="12"/>
        <end position="66"/>
    </location>
</feature>
<dbReference type="Proteomes" id="UP000037600">
    <property type="component" value="Unassembled WGS sequence"/>
</dbReference>
<dbReference type="RefSeq" id="WP_048688431.1">
    <property type="nucleotide sequence ID" value="NZ_KQ130482.1"/>
</dbReference>
<dbReference type="AlphaFoldDB" id="A0A0J8JPY9"/>
<keyword evidence="3" id="KW-0804">Transcription</keyword>
<evidence type="ECO:0000313" key="6">
    <source>
        <dbReference type="Proteomes" id="UP000037600"/>
    </source>
</evidence>
<dbReference type="PANTHER" id="PTHR46797">
    <property type="entry name" value="HTH-TYPE TRANSCRIPTIONAL REGULATOR"/>
    <property type="match status" value="1"/>
</dbReference>
<dbReference type="Gene3D" id="1.10.260.40">
    <property type="entry name" value="lambda repressor-like DNA-binding domains"/>
    <property type="match status" value="1"/>
</dbReference>
<gene>
    <name evidence="5" type="ORF">XM47_01145</name>
</gene>
<dbReference type="GO" id="GO:0003700">
    <property type="term" value="F:DNA-binding transcription factor activity"/>
    <property type="evidence" value="ECO:0007669"/>
    <property type="project" value="TreeGrafter"/>
</dbReference>